<gene>
    <name evidence="2" type="ORF">V1477_012033</name>
</gene>
<keyword evidence="3" id="KW-1185">Reference proteome</keyword>
<protein>
    <submittedName>
        <fullName evidence="2">Uncharacterized protein</fullName>
    </submittedName>
</protein>
<comment type="caution">
    <text evidence="2">The sequence shown here is derived from an EMBL/GenBank/DDBJ whole genome shotgun (WGS) entry which is preliminary data.</text>
</comment>
<dbReference type="AlphaFoldDB" id="A0ABD2C1L8"/>
<keyword evidence="1" id="KW-0472">Membrane</keyword>
<proteinExistence type="predicted"/>
<organism evidence="2 3">
    <name type="scientific">Vespula maculifrons</name>
    <name type="common">Eastern yellow jacket</name>
    <name type="synonym">Wasp</name>
    <dbReference type="NCBI Taxonomy" id="7453"/>
    <lineage>
        <taxon>Eukaryota</taxon>
        <taxon>Metazoa</taxon>
        <taxon>Ecdysozoa</taxon>
        <taxon>Arthropoda</taxon>
        <taxon>Hexapoda</taxon>
        <taxon>Insecta</taxon>
        <taxon>Pterygota</taxon>
        <taxon>Neoptera</taxon>
        <taxon>Endopterygota</taxon>
        <taxon>Hymenoptera</taxon>
        <taxon>Apocrita</taxon>
        <taxon>Aculeata</taxon>
        <taxon>Vespoidea</taxon>
        <taxon>Vespidae</taxon>
        <taxon>Vespinae</taxon>
        <taxon>Vespula</taxon>
    </lineage>
</organism>
<keyword evidence="1" id="KW-1133">Transmembrane helix</keyword>
<name>A0ABD2C1L8_VESMC</name>
<keyword evidence="1" id="KW-0812">Transmembrane</keyword>
<dbReference type="Proteomes" id="UP001607303">
    <property type="component" value="Unassembled WGS sequence"/>
</dbReference>
<dbReference type="EMBL" id="JAYRBN010000063">
    <property type="protein sequence ID" value="KAL2738674.1"/>
    <property type="molecule type" value="Genomic_DNA"/>
</dbReference>
<feature type="transmembrane region" description="Helical" evidence="1">
    <location>
        <begin position="31"/>
        <end position="49"/>
    </location>
</feature>
<evidence type="ECO:0000256" key="1">
    <source>
        <dbReference type="SAM" id="Phobius"/>
    </source>
</evidence>
<evidence type="ECO:0000313" key="3">
    <source>
        <dbReference type="Proteomes" id="UP001607303"/>
    </source>
</evidence>
<reference evidence="2 3" key="1">
    <citation type="journal article" date="2024" name="Ann. Entomol. Soc. Am.">
        <title>Genomic analyses of the southern and eastern yellowjacket wasps (Hymenoptera: Vespidae) reveal evolutionary signatures of social life.</title>
        <authorList>
            <person name="Catto M.A."/>
            <person name="Caine P.B."/>
            <person name="Orr S.E."/>
            <person name="Hunt B.G."/>
            <person name="Goodisman M.A.D."/>
        </authorList>
    </citation>
    <scope>NUCLEOTIDE SEQUENCE [LARGE SCALE GENOMIC DNA]</scope>
    <source>
        <strain evidence="2">232</strain>
        <tissue evidence="2">Head and thorax</tissue>
    </source>
</reference>
<accession>A0ABD2C1L8</accession>
<sequence length="74" mass="8286">MPYSPLLLPSGPRRMVHSSIVPKAANNCRTSSSSGVAGILIVWFLFVLYRRQREDLAANTENDKVTRLHQHPPS</sequence>
<evidence type="ECO:0000313" key="2">
    <source>
        <dbReference type="EMBL" id="KAL2738674.1"/>
    </source>
</evidence>